<feature type="compositionally biased region" description="Polar residues" evidence="3">
    <location>
        <begin position="162"/>
        <end position="187"/>
    </location>
</feature>
<comment type="similarity">
    <text evidence="1">Belongs to the MAP65/ASE1 family.</text>
</comment>
<sequence>MYDFVFQDDNRYNSSRGAHLNLKRAEKVRVLVNKIPALVDMLVAKTRTWEEERGMSFTYDGVPLLATLDEYTMLRQEREEEKRRQRVLTLQLVQCSSRSANPNSWPVTSNEAYIYISLLCAFKQDQKRIHEQLATDQETLFGSRPSPARPLGPKKAVGPRPNGNTSNGNPSRRLSLSAHQGSTNGVRSMSRDGKRDSNRPAAPVNSVATPVNSVKEEAAPQMAAT</sequence>
<dbReference type="GO" id="GO:0005819">
    <property type="term" value="C:spindle"/>
    <property type="evidence" value="ECO:0007669"/>
    <property type="project" value="TreeGrafter"/>
</dbReference>
<gene>
    <name evidence="4" type="ORF">B296_00050285</name>
</gene>
<dbReference type="EMBL" id="AMZH03021729">
    <property type="protein sequence ID" value="RRT37929.1"/>
    <property type="molecule type" value="Genomic_DNA"/>
</dbReference>
<dbReference type="AlphaFoldDB" id="A0A426XEM7"/>
<dbReference type="GO" id="GO:0000226">
    <property type="term" value="P:microtubule cytoskeleton organization"/>
    <property type="evidence" value="ECO:0007669"/>
    <property type="project" value="InterPro"/>
</dbReference>
<dbReference type="Proteomes" id="UP000287651">
    <property type="component" value="Unassembled WGS sequence"/>
</dbReference>
<reference evidence="4 5" key="1">
    <citation type="journal article" date="2014" name="Agronomy (Basel)">
        <title>A Draft Genome Sequence for Ensete ventricosum, the Drought-Tolerant Tree Against Hunger.</title>
        <authorList>
            <person name="Harrison J."/>
            <person name="Moore K.A."/>
            <person name="Paszkiewicz K."/>
            <person name="Jones T."/>
            <person name="Grant M."/>
            <person name="Ambacheew D."/>
            <person name="Muzemil S."/>
            <person name="Studholme D.J."/>
        </authorList>
    </citation>
    <scope>NUCLEOTIDE SEQUENCE [LARGE SCALE GENOMIC DNA]</scope>
</reference>
<comment type="caution">
    <text evidence="4">The sequence shown here is derived from an EMBL/GenBank/DDBJ whole genome shotgun (WGS) entry which is preliminary data.</text>
</comment>
<evidence type="ECO:0000313" key="4">
    <source>
        <dbReference type="EMBL" id="RRT37929.1"/>
    </source>
</evidence>
<name>A0A426XEM7_ENSVE</name>
<organism evidence="4 5">
    <name type="scientific">Ensete ventricosum</name>
    <name type="common">Abyssinian banana</name>
    <name type="synonym">Musa ensete</name>
    <dbReference type="NCBI Taxonomy" id="4639"/>
    <lineage>
        <taxon>Eukaryota</taxon>
        <taxon>Viridiplantae</taxon>
        <taxon>Streptophyta</taxon>
        <taxon>Embryophyta</taxon>
        <taxon>Tracheophyta</taxon>
        <taxon>Spermatophyta</taxon>
        <taxon>Magnoliopsida</taxon>
        <taxon>Liliopsida</taxon>
        <taxon>Zingiberales</taxon>
        <taxon>Musaceae</taxon>
        <taxon>Ensete</taxon>
    </lineage>
</organism>
<evidence type="ECO:0000313" key="5">
    <source>
        <dbReference type="Proteomes" id="UP000287651"/>
    </source>
</evidence>
<evidence type="ECO:0000256" key="2">
    <source>
        <dbReference type="ARBA" id="ARBA00022701"/>
    </source>
</evidence>
<dbReference type="Gene3D" id="1.20.58.1520">
    <property type="match status" value="1"/>
</dbReference>
<feature type="region of interest" description="Disordered" evidence="3">
    <location>
        <begin position="136"/>
        <end position="225"/>
    </location>
</feature>
<evidence type="ECO:0000256" key="1">
    <source>
        <dbReference type="ARBA" id="ARBA00006187"/>
    </source>
</evidence>
<dbReference type="PANTHER" id="PTHR19321:SF41">
    <property type="entry name" value="FASCETTO-RELATED"/>
    <property type="match status" value="1"/>
</dbReference>
<protein>
    <submittedName>
        <fullName evidence="4">Uncharacterized protein</fullName>
    </submittedName>
</protein>
<dbReference type="GO" id="GO:0008017">
    <property type="term" value="F:microtubule binding"/>
    <property type="evidence" value="ECO:0007669"/>
    <property type="project" value="InterPro"/>
</dbReference>
<evidence type="ECO:0000256" key="3">
    <source>
        <dbReference type="SAM" id="MobiDB-lite"/>
    </source>
</evidence>
<dbReference type="InterPro" id="IPR007145">
    <property type="entry name" value="MAP65_Ase1_PRC1"/>
</dbReference>
<feature type="compositionally biased region" description="Basic and acidic residues" evidence="3">
    <location>
        <begin position="189"/>
        <end position="198"/>
    </location>
</feature>
<dbReference type="Pfam" id="PF03999">
    <property type="entry name" value="MAP65_ASE1"/>
    <property type="match status" value="1"/>
</dbReference>
<dbReference type="GO" id="GO:0005874">
    <property type="term" value="C:microtubule"/>
    <property type="evidence" value="ECO:0007669"/>
    <property type="project" value="UniProtKB-KW"/>
</dbReference>
<proteinExistence type="inferred from homology"/>
<dbReference type="GO" id="GO:0005737">
    <property type="term" value="C:cytoplasm"/>
    <property type="evidence" value="ECO:0007669"/>
    <property type="project" value="TreeGrafter"/>
</dbReference>
<dbReference type="PANTHER" id="PTHR19321">
    <property type="entry name" value="PROTEIN REGULATOR OF CYTOKINESIS 1 PRC1-RELATED"/>
    <property type="match status" value="1"/>
</dbReference>
<keyword evidence="2" id="KW-0493">Microtubule</keyword>
<dbReference type="GO" id="GO:0000911">
    <property type="term" value="P:cytokinesis by cell plate formation"/>
    <property type="evidence" value="ECO:0007669"/>
    <property type="project" value="TreeGrafter"/>
</dbReference>
<accession>A0A426XEM7</accession>